<dbReference type="AlphaFoldDB" id="A0A0D1ILA9"/>
<dbReference type="Proteomes" id="UP000032247">
    <property type="component" value="Unassembled WGS sequence"/>
</dbReference>
<name>A0A0D1ILA9_BACIU</name>
<organism evidence="1 2">
    <name type="scientific">Bacillus subtilis</name>
    <dbReference type="NCBI Taxonomy" id="1423"/>
    <lineage>
        <taxon>Bacteria</taxon>
        <taxon>Bacillati</taxon>
        <taxon>Bacillota</taxon>
        <taxon>Bacilli</taxon>
        <taxon>Bacillales</taxon>
        <taxon>Bacillaceae</taxon>
        <taxon>Bacillus</taxon>
    </lineage>
</organism>
<accession>A0A0D1ILA9</accession>
<proteinExistence type="predicted"/>
<reference evidence="1 2" key="1">
    <citation type="submission" date="2014-12" db="EMBL/GenBank/DDBJ databases">
        <title>Comparative genome analysis of Bacillus coagulans HM-08, Clostridium butyricum HM-68, Bacillus subtilis HM-66 and Bacillus licheniformis BL-09.</title>
        <authorList>
            <person name="Zhang H."/>
        </authorList>
    </citation>
    <scope>NUCLEOTIDE SEQUENCE [LARGE SCALE GENOMIC DNA]</scope>
    <source>
        <strain evidence="1 2">HM-66</strain>
    </source>
</reference>
<protein>
    <submittedName>
        <fullName evidence="1">Uncharacterized protein</fullName>
    </submittedName>
</protein>
<dbReference type="STRING" id="483913.AN935_19875"/>
<evidence type="ECO:0000313" key="2">
    <source>
        <dbReference type="Proteomes" id="UP000032247"/>
    </source>
</evidence>
<gene>
    <name evidence="1" type="ORF">SC09_Contig28orf00037</name>
</gene>
<sequence length="252" mass="29180">MGFWEEKYKNKKIFVSDDGLDICHDAIEDFHAVFLEQLDRKPTLNEFVYTLFQVLNSDGDSLFKELEGKQVTDINLKMKKRTTLSEVRPGVVIEIPLRQINQFTYALVVKGDLATDKNDDLLIQYFDIFTDQRLSKKDISLMMAEKQRTLFIANTGYTGFLQGNWKVVSKVPIDLMKKFDHSTITFVMYEDGKYLISQDDSLAAESDLIEVDEKRGKTFSNPIGLFGHLSIEDILYQYFKGTSMEELIKYEL</sequence>
<comment type="caution">
    <text evidence="1">The sequence shown here is derived from an EMBL/GenBank/DDBJ whole genome shotgun (WGS) entry which is preliminary data.</text>
</comment>
<dbReference type="EMBL" id="JXBC01000006">
    <property type="protein sequence ID" value="KIU09918.1"/>
    <property type="molecule type" value="Genomic_DNA"/>
</dbReference>
<dbReference type="PATRIC" id="fig|1423.173.peg.3363"/>
<evidence type="ECO:0000313" key="1">
    <source>
        <dbReference type="EMBL" id="KIU09918.1"/>
    </source>
</evidence>